<sequence>MTAAVSEELSGVLDGIEVDLVRRRATVGDREVVAENRKQLQAMLASTLYDARHAGRRPADTPQPANRRDRDFERRLRAVVPHDTALVPGRLETGAAGDPLVVRMNGVRVRVPADLVAEQGPDGVVRLRLPAVLPAMSPGFLVVNGSVGTGRAAGACLRVYLHVPTPDAAPVVWGAVLGHLEEAGVAYRAKVTSARALFPRRDAIVVYLGPASWHAVADLQTAATATGALGAEVSAYVARLDDGVGCAWEPDDPRPGMRGMSFGEHRSHTVAAALIGAAADGNGDRHAALADALRAARIDPERMYRNVESPQLPNLEGGER</sequence>
<organism evidence="2 3">
    <name type="scientific">Virgisporangium aurantiacum</name>
    <dbReference type="NCBI Taxonomy" id="175570"/>
    <lineage>
        <taxon>Bacteria</taxon>
        <taxon>Bacillati</taxon>
        <taxon>Actinomycetota</taxon>
        <taxon>Actinomycetes</taxon>
        <taxon>Micromonosporales</taxon>
        <taxon>Micromonosporaceae</taxon>
        <taxon>Virgisporangium</taxon>
    </lineage>
</organism>
<dbReference type="InterPro" id="IPR040871">
    <property type="entry name" value="HopA1"/>
</dbReference>
<protein>
    <submittedName>
        <fullName evidence="2">Uncharacterized protein</fullName>
    </submittedName>
</protein>
<gene>
    <name evidence="2" type="ORF">Vau01_060000</name>
</gene>
<name>A0A8J3Z6T9_9ACTN</name>
<dbReference type="RefSeq" id="WP_203999356.1">
    <property type="nucleotide sequence ID" value="NZ_BOPG01000037.1"/>
</dbReference>
<dbReference type="AlphaFoldDB" id="A0A8J3Z6T9"/>
<keyword evidence="3" id="KW-1185">Reference proteome</keyword>
<feature type="region of interest" description="Disordered" evidence="1">
    <location>
        <begin position="51"/>
        <end position="72"/>
    </location>
</feature>
<reference evidence="2" key="1">
    <citation type="submission" date="2021-01" db="EMBL/GenBank/DDBJ databases">
        <title>Whole genome shotgun sequence of Virgisporangium aurantiacum NBRC 16421.</title>
        <authorList>
            <person name="Komaki H."/>
            <person name="Tamura T."/>
        </authorList>
    </citation>
    <scope>NUCLEOTIDE SEQUENCE</scope>
    <source>
        <strain evidence="2">NBRC 16421</strain>
    </source>
</reference>
<evidence type="ECO:0000313" key="2">
    <source>
        <dbReference type="EMBL" id="GIJ58484.1"/>
    </source>
</evidence>
<dbReference type="Proteomes" id="UP000612585">
    <property type="component" value="Unassembled WGS sequence"/>
</dbReference>
<evidence type="ECO:0000313" key="3">
    <source>
        <dbReference type="Proteomes" id="UP000612585"/>
    </source>
</evidence>
<dbReference type="EMBL" id="BOPG01000037">
    <property type="protein sequence ID" value="GIJ58484.1"/>
    <property type="molecule type" value="Genomic_DNA"/>
</dbReference>
<dbReference type="Pfam" id="PF17914">
    <property type="entry name" value="HopA1"/>
    <property type="match status" value="1"/>
</dbReference>
<evidence type="ECO:0000256" key="1">
    <source>
        <dbReference type="SAM" id="MobiDB-lite"/>
    </source>
</evidence>
<accession>A0A8J3Z6T9</accession>
<comment type="caution">
    <text evidence="2">The sequence shown here is derived from an EMBL/GenBank/DDBJ whole genome shotgun (WGS) entry which is preliminary data.</text>
</comment>
<proteinExistence type="predicted"/>